<dbReference type="EMBL" id="VUNQ01000009">
    <property type="protein sequence ID" value="MSU01003.1"/>
    <property type="molecule type" value="Genomic_DNA"/>
</dbReference>
<reference evidence="1 2" key="1">
    <citation type="submission" date="2019-09" db="EMBL/GenBank/DDBJ databases">
        <title>In-depth cultivation of the pig gut microbiome towards novel bacterial diversity and tailored functional studies.</title>
        <authorList>
            <person name="Wylensek D."/>
            <person name="Hitch T.C.A."/>
            <person name="Clavel T."/>
        </authorList>
    </citation>
    <scope>NUCLEOTIDE SEQUENCE [LARGE SCALE GENOMIC DNA]</scope>
    <source>
        <strain evidence="1 2">WCA3-693-APC-4?</strain>
    </source>
</reference>
<organism evidence="1 2">
    <name type="scientific">Tissierella pigra</name>
    <dbReference type="NCBI Taxonomy" id="2607614"/>
    <lineage>
        <taxon>Bacteria</taxon>
        <taxon>Bacillati</taxon>
        <taxon>Bacillota</taxon>
        <taxon>Tissierellia</taxon>
        <taxon>Tissierellales</taxon>
        <taxon>Tissierellaceae</taxon>
        <taxon>Tissierella</taxon>
    </lineage>
</organism>
<evidence type="ECO:0000313" key="2">
    <source>
        <dbReference type="Proteomes" id="UP000469523"/>
    </source>
</evidence>
<sequence>MRKVDFYYWGDQCPHNCKIRELLSGFSNDKRCKINLFDISKDYNIAEKLNIFSPNMIIIDNDLRWHGPISIDNLENILNGTIPEAKTYNVKMSNNIIMGDIKDLTEETIIDTCALCSSSKKDIYCKDKGNWIKVLRQRYNLPHMGKLHYLNEICIGGAEFIPSVVVPYPIPKAEDMAFLTCSFTTSENGDYKTYPLQRLEEELPKLGFKSIIAIASENTPFPNGPLDWFLDKGYIDLGFVFEEKRHFAKMHLIKKDLMDV</sequence>
<accession>A0A6N7XUA1</accession>
<proteinExistence type="predicted"/>
<dbReference type="AlphaFoldDB" id="A0A6N7XUA1"/>
<protein>
    <submittedName>
        <fullName evidence="1">Uncharacterized protein</fullName>
    </submittedName>
</protein>
<keyword evidence="2" id="KW-1185">Reference proteome</keyword>
<dbReference type="Proteomes" id="UP000469523">
    <property type="component" value="Unassembled WGS sequence"/>
</dbReference>
<dbReference type="RefSeq" id="WP_154439422.1">
    <property type="nucleotide sequence ID" value="NZ_JAHLPJ010000001.1"/>
</dbReference>
<evidence type="ECO:0000313" key="1">
    <source>
        <dbReference type="EMBL" id="MSU01003.1"/>
    </source>
</evidence>
<gene>
    <name evidence="1" type="ORF">FYJ83_05930</name>
</gene>
<name>A0A6N7XUA1_9FIRM</name>
<comment type="caution">
    <text evidence="1">The sequence shown here is derived from an EMBL/GenBank/DDBJ whole genome shotgun (WGS) entry which is preliminary data.</text>
</comment>